<feature type="compositionally biased region" description="Low complexity" evidence="1">
    <location>
        <begin position="38"/>
        <end position="56"/>
    </location>
</feature>
<evidence type="ECO:0000313" key="4">
    <source>
        <dbReference type="Proteomes" id="UP001229346"/>
    </source>
</evidence>
<accession>A0ABT9U581</accession>
<feature type="compositionally biased region" description="Polar residues" evidence="1">
    <location>
        <begin position="57"/>
        <end position="76"/>
    </location>
</feature>
<evidence type="ECO:0008006" key="5">
    <source>
        <dbReference type="Google" id="ProtNLM"/>
    </source>
</evidence>
<keyword evidence="4" id="KW-1185">Reference proteome</keyword>
<dbReference type="Proteomes" id="UP001229346">
    <property type="component" value="Unassembled WGS sequence"/>
</dbReference>
<dbReference type="RefSeq" id="WP_307206197.1">
    <property type="nucleotide sequence ID" value="NZ_JAUSSU010000009.1"/>
</dbReference>
<dbReference type="InterPro" id="IPR025648">
    <property type="entry name" value="DUF4358"/>
</dbReference>
<gene>
    <name evidence="3" type="ORF">J2T15_004258</name>
</gene>
<organism evidence="3 4">
    <name type="scientific">Paenibacillus harenae</name>
    <dbReference type="NCBI Taxonomy" id="306543"/>
    <lineage>
        <taxon>Bacteria</taxon>
        <taxon>Bacillati</taxon>
        <taxon>Bacillota</taxon>
        <taxon>Bacilli</taxon>
        <taxon>Bacillales</taxon>
        <taxon>Paenibacillaceae</taxon>
        <taxon>Paenibacillus</taxon>
    </lineage>
</organism>
<reference evidence="3 4" key="1">
    <citation type="submission" date="2023-07" db="EMBL/GenBank/DDBJ databases">
        <title>Sorghum-associated microbial communities from plants grown in Nebraska, USA.</title>
        <authorList>
            <person name="Schachtman D."/>
        </authorList>
    </citation>
    <scope>NUCLEOTIDE SEQUENCE [LARGE SCALE GENOMIC DNA]</scope>
    <source>
        <strain evidence="3 4">CC482</strain>
    </source>
</reference>
<feature type="region of interest" description="Disordered" evidence="1">
    <location>
        <begin position="29"/>
        <end position="151"/>
    </location>
</feature>
<comment type="caution">
    <text evidence="3">The sequence shown here is derived from an EMBL/GenBank/DDBJ whole genome shotgun (WGS) entry which is preliminary data.</text>
</comment>
<evidence type="ECO:0000313" key="3">
    <source>
        <dbReference type="EMBL" id="MDQ0114801.1"/>
    </source>
</evidence>
<feature type="signal peptide" evidence="2">
    <location>
        <begin position="1"/>
        <end position="23"/>
    </location>
</feature>
<name>A0ABT9U581_PAEHA</name>
<sequence length="279" mass="29511">MTHNNKKRTKITAFIIACSIVMAGCGSGTNEAASSDPANTNISANANSSDNGAGNDTASNAPDSDASTSANDTPASDTPELAAAATTKPTETPASDAAPVKPTTKPAVKPTSKPAAKPTAKPTNKPAATAKPTQKPAATPKPKPPQKPEVTVSVSDIVAKITADVELPRLLTVEGDRIKDVYGIEADTLLSDAVFMQAMMNTKATELVVVKLKSDKDYDAVKESLDKRAASIIKTFETYLQDQYEEAKNYQILRNGNYVMLSISNDQESIAEIFNDFFK</sequence>
<dbReference type="Pfam" id="PF14270">
    <property type="entry name" value="DUF4358"/>
    <property type="match status" value="1"/>
</dbReference>
<evidence type="ECO:0000256" key="2">
    <source>
        <dbReference type="SAM" id="SignalP"/>
    </source>
</evidence>
<evidence type="ECO:0000256" key="1">
    <source>
        <dbReference type="SAM" id="MobiDB-lite"/>
    </source>
</evidence>
<dbReference type="PROSITE" id="PS51257">
    <property type="entry name" value="PROKAR_LIPOPROTEIN"/>
    <property type="match status" value="1"/>
</dbReference>
<feature type="compositionally biased region" description="Low complexity" evidence="1">
    <location>
        <begin position="78"/>
        <end position="138"/>
    </location>
</feature>
<feature type="chain" id="PRO_5046509876" description="DUF4358 domain-containing protein" evidence="2">
    <location>
        <begin position="24"/>
        <end position="279"/>
    </location>
</feature>
<protein>
    <recommendedName>
        <fullName evidence="5">DUF4358 domain-containing protein</fullName>
    </recommendedName>
</protein>
<keyword evidence="2" id="KW-0732">Signal</keyword>
<proteinExistence type="predicted"/>
<dbReference type="EMBL" id="JAUSSU010000009">
    <property type="protein sequence ID" value="MDQ0114801.1"/>
    <property type="molecule type" value="Genomic_DNA"/>
</dbReference>